<feature type="non-terminal residue" evidence="1">
    <location>
        <position position="1"/>
    </location>
</feature>
<reference evidence="1 2" key="1">
    <citation type="submission" date="2020-07" db="EMBL/GenBank/DDBJ databases">
        <title>Comparative genomics of pyrophilous fungi reveals a link between fire events and developmental genes.</title>
        <authorList>
            <consortium name="DOE Joint Genome Institute"/>
            <person name="Steindorff A.S."/>
            <person name="Carver A."/>
            <person name="Calhoun S."/>
            <person name="Stillman K."/>
            <person name="Liu H."/>
            <person name="Lipzen A."/>
            <person name="Pangilinan J."/>
            <person name="Labutti K."/>
            <person name="Bruns T.D."/>
            <person name="Grigoriev I.V."/>
        </authorList>
    </citation>
    <scope>NUCLEOTIDE SEQUENCE [LARGE SCALE GENOMIC DNA]</scope>
    <source>
        <strain evidence="1 2">CBS 144469</strain>
    </source>
</reference>
<dbReference type="AlphaFoldDB" id="A0A8H6HK01"/>
<comment type="caution">
    <text evidence="1">The sequence shown here is derived from an EMBL/GenBank/DDBJ whole genome shotgun (WGS) entry which is preliminary data.</text>
</comment>
<name>A0A8H6HK01_9AGAR</name>
<dbReference type="OrthoDB" id="194358at2759"/>
<feature type="non-terminal residue" evidence="1">
    <location>
        <position position="50"/>
    </location>
</feature>
<dbReference type="Proteomes" id="UP000521943">
    <property type="component" value="Unassembled WGS sequence"/>
</dbReference>
<protein>
    <submittedName>
        <fullName evidence="1">Uncharacterized protein</fullName>
    </submittedName>
</protein>
<evidence type="ECO:0000313" key="2">
    <source>
        <dbReference type="Proteomes" id="UP000521943"/>
    </source>
</evidence>
<keyword evidence="2" id="KW-1185">Reference proteome</keyword>
<gene>
    <name evidence="1" type="ORF">DFP72DRAFT_972239</name>
</gene>
<sequence length="50" mass="5455">DNKDSLRLLNQVEKGSLDPVKALVQAAKNGYGAVFNVILASLEIKLDEKE</sequence>
<proteinExistence type="predicted"/>
<accession>A0A8H6HK01</accession>
<organism evidence="1 2">
    <name type="scientific">Ephemerocybe angulata</name>
    <dbReference type="NCBI Taxonomy" id="980116"/>
    <lineage>
        <taxon>Eukaryota</taxon>
        <taxon>Fungi</taxon>
        <taxon>Dikarya</taxon>
        <taxon>Basidiomycota</taxon>
        <taxon>Agaricomycotina</taxon>
        <taxon>Agaricomycetes</taxon>
        <taxon>Agaricomycetidae</taxon>
        <taxon>Agaricales</taxon>
        <taxon>Agaricineae</taxon>
        <taxon>Psathyrellaceae</taxon>
        <taxon>Ephemerocybe</taxon>
    </lineage>
</organism>
<evidence type="ECO:0000313" key="1">
    <source>
        <dbReference type="EMBL" id="KAF6747757.1"/>
    </source>
</evidence>
<dbReference type="EMBL" id="JACGCI010000078">
    <property type="protein sequence ID" value="KAF6747757.1"/>
    <property type="molecule type" value="Genomic_DNA"/>
</dbReference>